<protein>
    <submittedName>
        <fullName evidence="2">Uncharacterized protein</fullName>
    </submittedName>
</protein>
<evidence type="ECO:0000256" key="1">
    <source>
        <dbReference type="SAM" id="MobiDB-lite"/>
    </source>
</evidence>
<dbReference type="EMBL" id="JABBGH010000006">
    <property type="protein sequence ID" value="NML68177.1"/>
    <property type="molecule type" value="Genomic_DNA"/>
</dbReference>
<evidence type="ECO:0000313" key="2">
    <source>
        <dbReference type="EMBL" id="NML68177.1"/>
    </source>
</evidence>
<name>A0A7Y0AJ52_9BACT</name>
<dbReference type="AlphaFoldDB" id="A0A7Y0AJ52"/>
<reference evidence="2 3" key="1">
    <citation type="submission" date="2020-04" db="EMBL/GenBank/DDBJ databases">
        <title>Hymenobacter polaris sp. nov., isolated from Arctic soil.</title>
        <authorList>
            <person name="Dahal R.H."/>
        </authorList>
    </citation>
    <scope>NUCLEOTIDE SEQUENCE [LARGE SCALE GENOMIC DNA]</scope>
    <source>
        <strain evidence="2 3">RP-2-7</strain>
    </source>
</reference>
<accession>A0A7Y0AJ52</accession>
<gene>
    <name evidence="2" type="ORF">HHL22_23500</name>
</gene>
<evidence type="ECO:0000313" key="3">
    <source>
        <dbReference type="Proteomes" id="UP000559626"/>
    </source>
</evidence>
<proteinExistence type="predicted"/>
<keyword evidence="3" id="KW-1185">Reference proteome</keyword>
<sequence length="367" mass="39763">MIDPTKFDHLFPKFDHLFALNDRIQAIVNPLGEMQKGLEAAMKSQRLFDGMVRSQQWLDRIGMTNAMALSMRMEEAFKTLTFPALTVPSAAGSAHLGLASFVPKLSPEVISLMENMELVQGGFFKKWTGLATVLEQPGWVKQLAAMEARFSHLFADLASEATEAATEELEASTVLSSQVFALGDEILADPVSATSRIQPVLAACAALLARALNSKTRVLLQDLIIYLTFIITVRDKLHEAFPAPAAPSVGEVAIQQEMHENRTQTALLNFQLARQNGQVQLTPRAVLLRTRPAGKASSAGKLPGATELLVGAQVRTWVQVSGFNEAGELVQGWLPAAQLQPKPAVPDQKAAQKINAVPPKTAANTTH</sequence>
<dbReference type="Proteomes" id="UP000559626">
    <property type="component" value="Unassembled WGS sequence"/>
</dbReference>
<comment type="caution">
    <text evidence="2">The sequence shown here is derived from an EMBL/GenBank/DDBJ whole genome shotgun (WGS) entry which is preliminary data.</text>
</comment>
<feature type="region of interest" description="Disordered" evidence="1">
    <location>
        <begin position="341"/>
        <end position="367"/>
    </location>
</feature>
<organism evidence="2 3">
    <name type="scientific">Hymenobacter polaris</name>
    <dbReference type="NCBI Taxonomy" id="2682546"/>
    <lineage>
        <taxon>Bacteria</taxon>
        <taxon>Pseudomonadati</taxon>
        <taxon>Bacteroidota</taxon>
        <taxon>Cytophagia</taxon>
        <taxon>Cytophagales</taxon>
        <taxon>Hymenobacteraceae</taxon>
        <taxon>Hymenobacter</taxon>
    </lineage>
</organism>
<dbReference type="RefSeq" id="WP_169533883.1">
    <property type="nucleotide sequence ID" value="NZ_JABBGH010000006.1"/>
</dbReference>